<comment type="function">
    <text evidence="1 13">N-acetylglutamate synthase involved in arginine biosynthesis.</text>
</comment>
<evidence type="ECO:0000256" key="7">
    <source>
        <dbReference type="ARBA" id="ARBA00022605"/>
    </source>
</evidence>
<evidence type="ECO:0000256" key="4">
    <source>
        <dbReference type="ARBA" id="ARBA00008694"/>
    </source>
</evidence>
<comment type="pathway">
    <text evidence="3 13">Amino-acid biosynthesis; L-arginine biosynthesis; N(2)-acetyl-L-ornithine from L-glutamate: step 1/4.</text>
</comment>
<evidence type="ECO:0000256" key="5">
    <source>
        <dbReference type="ARBA" id="ARBA00012697"/>
    </source>
</evidence>
<keyword evidence="11 13" id="KW-0012">Acyltransferase</keyword>
<name>A0A1X7R7U0_9SACH</name>
<dbReference type="InterPro" id="IPR006855">
    <property type="entry name" value="Vertebrate-like_GNAT_dom"/>
</dbReference>
<evidence type="ECO:0000313" key="16">
    <source>
        <dbReference type="Proteomes" id="UP000196158"/>
    </source>
</evidence>
<dbReference type="EC" id="2.3.1.1" evidence="5 13"/>
<comment type="subcellular location">
    <subcellularLocation>
        <location evidence="2 13">Mitochondrion</location>
    </subcellularLocation>
</comment>
<keyword evidence="10 13" id="KW-0496">Mitochondrion</keyword>
<dbReference type="Gene3D" id="3.40.630.30">
    <property type="match status" value="1"/>
</dbReference>
<gene>
    <name evidence="15" type="ORF">KASA_0J00451G</name>
</gene>
<keyword evidence="8 13" id="KW-0808">Transferase</keyword>
<accession>A0A1X7R7U0</accession>
<dbReference type="PANTHER" id="PTHR23342">
    <property type="entry name" value="N-ACETYLGLUTAMATE SYNTHASE"/>
    <property type="match status" value="1"/>
</dbReference>
<comment type="similarity">
    <text evidence="4 13">Belongs to the acetyltransferase family.</text>
</comment>
<dbReference type="OrthoDB" id="5585968at2759"/>
<evidence type="ECO:0000256" key="3">
    <source>
        <dbReference type="ARBA" id="ARBA00004925"/>
    </source>
</evidence>
<dbReference type="PIRSF" id="PIRSF007892">
    <property type="entry name" value="NAGS_fungal"/>
    <property type="match status" value="1"/>
</dbReference>
<dbReference type="InterPro" id="IPR011190">
    <property type="entry name" value="GlcNAc_Synth_fun"/>
</dbReference>
<protein>
    <recommendedName>
        <fullName evidence="6 13">Amino-acid acetyltransferase, mitochondrial</fullName>
        <ecNumber evidence="5 13">2.3.1.1</ecNumber>
    </recommendedName>
    <alternativeName>
        <fullName evidence="13">Glutamate N-acetyltransferase</fullName>
    </alternativeName>
    <alternativeName>
        <fullName evidence="13">N-acetylglutamate synthase</fullName>
    </alternativeName>
</protein>
<evidence type="ECO:0000256" key="13">
    <source>
        <dbReference type="PIRNR" id="PIRNR007892"/>
    </source>
</evidence>
<evidence type="ECO:0000256" key="11">
    <source>
        <dbReference type="ARBA" id="ARBA00023315"/>
    </source>
</evidence>
<keyword evidence="9" id="KW-0809">Transit peptide</keyword>
<dbReference type="GO" id="GO:0006592">
    <property type="term" value="P:ornithine biosynthetic process"/>
    <property type="evidence" value="ECO:0007669"/>
    <property type="project" value="TreeGrafter"/>
</dbReference>
<reference evidence="15 16" key="1">
    <citation type="submission" date="2017-04" db="EMBL/GenBank/DDBJ databases">
        <authorList>
            <person name="Afonso C.L."/>
            <person name="Miller P.J."/>
            <person name="Scott M.A."/>
            <person name="Spackman E."/>
            <person name="Goraichik I."/>
            <person name="Dimitrov K.M."/>
            <person name="Suarez D.L."/>
            <person name="Swayne D.E."/>
        </authorList>
    </citation>
    <scope>NUCLEOTIDE SEQUENCE [LARGE SCALE GENOMIC DNA]</scope>
</reference>
<dbReference type="GO" id="GO:0004042">
    <property type="term" value="F:L-glutamate N-acetyltransferase activity"/>
    <property type="evidence" value="ECO:0007669"/>
    <property type="project" value="InterPro"/>
</dbReference>
<evidence type="ECO:0000256" key="8">
    <source>
        <dbReference type="ARBA" id="ARBA00022679"/>
    </source>
</evidence>
<evidence type="ECO:0000313" key="15">
    <source>
        <dbReference type="EMBL" id="SMN21743.1"/>
    </source>
</evidence>
<evidence type="ECO:0000256" key="2">
    <source>
        <dbReference type="ARBA" id="ARBA00004173"/>
    </source>
</evidence>
<dbReference type="GO" id="GO:0005759">
    <property type="term" value="C:mitochondrial matrix"/>
    <property type="evidence" value="ECO:0007669"/>
    <property type="project" value="TreeGrafter"/>
</dbReference>
<keyword evidence="16" id="KW-1185">Reference proteome</keyword>
<evidence type="ECO:0000256" key="1">
    <source>
        <dbReference type="ARBA" id="ARBA00002294"/>
    </source>
</evidence>
<dbReference type="PROSITE" id="PS51731">
    <property type="entry name" value="GNAT_NAGS"/>
    <property type="match status" value="1"/>
</dbReference>
<evidence type="ECO:0000259" key="14">
    <source>
        <dbReference type="PROSITE" id="PS51731"/>
    </source>
</evidence>
<proteinExistence type="inferred from homology"/>
<sequence length="567" mass="65210">MWRNVLAKELKFERPNMASKRLILSVLNSTATKREAKDYLKKYNNEPIIVNHCLLFIRGLHSINELTAKKLSGSIKRLRMLGLRPICVIPPTPFMDKEAEMLDSMVTSASLRPLHLREALTRTSLGTYKSIISSNSRLFDDTISGTVPIIKPYVYNESDASEYLSKDIVKFMTHFSKDSSLLIDKFFILNTIGGTPSLERNDNAHVFINLSQEFETLKKNLSDQLHKLQLRQPDSSNLVDRMRLHIYDDMITHKEEELKEHLEDMELMNSVLSNLSTRSTGLVTTIKSASVFKDTKNPLLYNLLTDRSLISSSLPRFKNNRRLKVETAILDEKEEQHESDFSSSSNKLNDAVFDTTVFKKGVDIKVFNSKLLTQFNSIGLPPEFIMKDSDLPPYIGLKLDLQKMKNILDKSFNRSLDLSHYLHRINNNIASVIIIGDYEGIAILTYEGPKEKPFVYLDKFAVLPHLKGSLGISDIIFNLMFKQFPKEVLWRSRKDNVVNKWYFQRSVSVIDLSNDLGGNDQVDSNFKMFYYGDNNSDLESFGNKDTLQKRLTEFAKFIRDIKPSWEK</sequence>
<evidence type="ECO:0000256" key="12">
    <source>
        <dbReference type="ARBA" id="ARBA00048372"/>
    </source>
</evidence>
<dbReference type="PANTHER" id="PTHR23342:SF4">
    <property type="entry name" value="AMINO-ACID ACETYLTRANSFERASE, MITOCHONDRIAL"/>
    <property type="match status" value="1"/>
</dbReference>
<dbReference type="AlphaFoldDB" id="A0A1X7R7U0"/>
<dbReference type="GO" id="GO:0006526">
    <property type="term" value="P:L-arginine biosynthetic process"/>
    <property type="evidence" value="ECO:0007669"/>
    <property type="project" value="UniProtKB-UniPathway"/>
</dbReference>
<dbReference type="UniPathway" id="UPA00068">
    <property type="reaction ID" value="UER00106"/>
</dbReference>
<dbReference type="STRING" id="1789683.A0A1X7R7U0"/>
<comment type="catalytic activity">
    <reaction evidence="12 13">
        <text>L-glutamate + acetyl-CoA = N-acetyl-L-glutamate + CoA + H(+)</text>
        <dbReference type="Rhea" id="RHEA:24292"/>
        <dbReference type="ChEBI" id="CHEBI:15378"/>
        <dbReference type="ChEBI" id="CHEBI:29985"/>
        <dbReference type="ChEBI" id="CHEBI:44337"/>
        <dbReference type="ChEBI" id="CHEBI:57287"/>
        <dbReference type="ChEBI" id="CHEBI:57288"/>
        <dbReference type="EC" id="2.3.1.1"/>
    </reaction>
</comment>
<feature type="domain" description="N-acetyltransferase" evidence="14">
    <location>
        <begin position="388"/>
        <end position="554"/>
    </location>
</feature>
<organism evidence="15 16">
    <name type="scientific">Maudiozyma saulgeensis</name>
    <dbReference type="NCBI Taxonomy" id="1789683"/>
    <lineage>
        <taxon>Eukaryota</taxon>
        <taxon>Fungi</taxon>
        <taxon>Dikarya</taxon>
        <taxon>Ascomycota</taxon>
        <taxon>Saccharomycotina</taxon>
        <taxon>Saccharomycetes</taxon>
        <taxon>Saccharomycetales</taxon>
        <taxon>Saccharomycetaceae</taxon>
        <taxon>Maudiozyma</taxon>
    </lineage>
</organism>
<evidence type="ECO:0000256" key="6">
    <source>
        <dbReference type="ARBA" id="ARBA00018802"/>
    </source>
</evidence>
<dbReference type="Pfam" id="PF04768">
    <property type="entry name" value="NAT"/>
    <property type="match status" value="1"/>
</dbReference>
<evidence type="ECO:0000256" key="9">
    <source>
        <dbReference type="ARBA" id="ARBA00022946"/>
    </source>
</evidence>
<dbReference type="Proteomes" id="UP000196158">
    <property type="component" value="Unassembled WGS sequence"/>
</dbReference>
<dbReference type="EMBL" id="FXLY01000009">
    <property type="protein sequence ID" value="SMN21743.1"/>
    <property type="molecule type" value="Genomic_DNA"/>
</dbReference>
<evidence type="ECO:0000256" key="10">
    <source>
        <dbReference type="ARBA" id="ARBA00023128"/>
    </source>
</evidence>
<keyword evidence="7 13" id="KW-0028">Amino-acid biosynthesis</keyword>